<comment type="caution">
    <text evidence="7">The sequence shown here is derived from an EMBL/GenBank/DDBJ whole genome shotgun (WGS) entry which is preliminary data.</text>
</comment>
<dbReference type="NCBIfam" id="TIGR00367">
    <property type="entry name" value="calcium/sodium antiporter"/>
    <property type="match status" value="1"/>
</dbReference>
<name>A0A099T691_METMT</name>
<dbReference type="AlphaFoldDB" id="A0A099T691"/>
<keyword evidence="3 5" id="KW-1133">Transmembrane helix</keyword>
<evidence type="ECO:0000313" key="7">
    <source>
        <dbReference type="EMBL" id="KGK99638.1"/>
    </source>
</evidence>
<reference evidence="7 8" key="1">
    <citation type="submission" date="2014-09" db="EMBL/GenBank/DDBJ databases">
        <title>Draft genome sequence of an obligately methylotrophic methanogen, Methanococcoides methylutens, isolated from marine sediment.</title>
        <authorList>
            <person name="Guan Y."/>
            <person name="Ngugi D.K."/>
            <person name="Blom J."/>
            <person name="Ali S."/>
            <person name="Ferry J.G."/>
            <person name="Stingl U."/>
        </authorList>
    </citation>
    <scope>NUCLEOTIDE SEQUENCE [LARGE SCALE GENOMIC DNA]</scope>
    <source>
        <strain evidence="7 8">DSM 2657</strain>
    </source>
</reference>
<dbReference type="InterPro" id="IPR004837">
    <property type="entry name" value="NaCa_Exmemb"/>
</dbReference>
<evidence type="ECO:0000256" key="5">
    <source>
        <dbReference type="SAM" id="Phobius"/>
    </source>
</evidence>
<dbReference type="Gene3D" id="1.20.1420.30">
    <property type="entry name" value="NCX, central ion-binding region"/>
    <property type="match status" value="1"/>
</dbReference>
<dbReference type="InterPro" id="IPR044880">
    <property type="entry name" value="NCX_ion-bd_dom_sf"/>
</dbReference>
<evidence type="ECO:0000256" key="2">
    <source>
        <dbReference type="ARBA" id="ARBA00022692"/>
    </source>
</evidence>
<accession>A0A099T691</accession>
<dbReference type="RefSeq" id="WP_048193159.1">
    <property type="nucleotide sequence ID" value="NZ_CAAGSM010000003.1"/>
</dbReference>
<feature type="transmembrane region" description="Helical" evidence="5">
    <location>
        <begin position="102"/>
        <end position="121"/>
    </location>
</feature>
<feature type="transmembrane region" description="Helical" evidence="5">
    <location>
        <begin position="269"/>
        <end position="287"/>
    </location>
</feature>
<keyword evidence="8" id="KW-1185">Reference proteome</keyword>
<evidence type="ECO:0000259" key="6">
    <source>
        <dbReference type="Pfam" id="PF01699"/>
    </source>
</evidence>
<dbReference type="EMBL" id="JRHO01000004">
    <property type="protein sequence ID" value="KGK99638.1"/>
    <property type="molecule type" value="Genomic_DNA"/>
</dbReference>
<dbReference type="PANTHER" id="PTHR10846">
    <property type="entry name" value="SODIUM/POTASSIUM/CALCIUM EXCHANGER"/>
    <property type="match status" value="1"/>
</dbReference>
<feature type="transmembrane region" description="Helical" evidence="5">
    <location>
        <begin position="236"/>
        <end position="257"/>
    </location>
</feature>
<feature type="transmembrane region" description="Helical" evidence="5">
    <location>
        <begin position="71"/>
        <end position="90"/>
    </location>
</feature>
<dbReference type="GO" id="GO:0008273">
    <property type="term" value="F:calcium, potassium:sodium antiporter activity"/>
    <property type="evidence" value="ECO:0007669"/>
    <property type="project" value="TreeGrafter"/>
</dbReference>
<comment type="subcellular location">
    <subcellularLocation>
        <location evidence="1">Membrane</location>
        <topology evidence="1">Multi-pass membrane protein</topology>
    </subcellularLocation>
</comment>
<feature type="domain" description="Sodium/calcium exchanger membrane region" evidence="6">
    <location>
        <begin position="6"/>
        <end position="145"/>
    </location>
</feature>
<dbReference type="GO" id="GO:0005262">
    <property type="term" value="F:calcium channel activity"/>
    <property type="evidence" value="ECO:0007669"/>
    <property type="project" value="TreeGrafter"/>
</dbReference>
<evidence type="ECO:0000313" key="8">
    <source>
        <dbReference type="Proteomes" id="UP000029859"/>
    </source>
</evidence>
<feature type="transmembrane region" description="Helical" evidence="5">
    <location>
        <begin position="171"/>
        <end position="189"/>
    </location>
</feature>
<evidence type="ECO:0000256" key="4">
    <source>
        <dbReference type="ARBA" id="ARBA00023136"/>
    </source>
</evidence>
<dbReference type="InterPro" id="IPR004481">
    <property type="entry name" value="K/Na/Ca-exchanger"/>
</dbReference>
<feature type="transmembrane region" description="Helical" evidence="5">
    <location>
        <begin position="294"/>
        <end position="314"/>
    </location>
</feature>
<sequence length="315" mass="33814">MVISTLLLFLLGLILITKGADWFIESAVSISTKSGLPKIIIGATIVSFATTAPEFTVSAIAAYIGHTDLTIGNAVGSAICNIGLALGLVITIKAIPLEDGGFLHKGAIMLISGLTLIALTLDGVLTSIDGLILLAIFVGFLYYNYRLQSAIFDGSENKREKLSLKEMKSDIFYFILGSACVVIGSRLLVDSGTEIAYWLGIPEMIIGLTLVALGTSLPELITAISATLKGHQDLSIGNILGANTMDIAMILGFSSQIRTLPILPQSINYDFPVMILIMLMLVIFGITRKRLDRWEGGVILITYVAYIAGLFIFYN</sequence>
<organism evidence="7 8">
    <name type="scientific">Methanococcoides methylutens</name>
    <dbReference type="NCBI Taxonomy" id="2226"/>
    <lineage>
        <taxon>Archaea</taxon>
        <taxon>Methanobacteriati</taxon>
        <taxon>Methanobacteriota</taxon>
        <taxon>Stenosarchaea group</taxon>
        <taxon>Methanomicrobia</taxon>
        <taxon>Methanosarcinales</taxon>
        <taxon>Methanosarcinaceae</taxon>
        <taxon>Methanococcoides</taxon>
    </lineage>
</organism>
<keyword evidence="2 5" id="KW-0812">Transmembrane</keyword>
<keyword evidence="4 5" id="KW-0472">Membrane</keyword>
<dbReference type="GO" id="GO:0005886">
    <property type="term" value="C:plasma membrane"/>
    <property type="evidence" value="ECO:0007669"/>
    <property type="project" value="TreeGrafter"/>
</dbReference>
<dbReference type="Proteomes" id="UP000029859">
    <property type="component" value="Unassembled WGS sequence"/>
</dbReference>
<dbReference type="GO" id="GO:0006874">
    <property type="term" value="P:intracellular calcium ion homeostasis"/>
    <property type="evidence" value="ECO:0007669"/>
    <property type="project" value="TreeGrafter"/>
</dbReference>
<protein>
    <submittedName>
        <fullName evidence="7">Sodium:proton exchanger</fullName>
    </submittedName>
</protein>
<dbReference type="OrthoDB" id="142185at2157"/>
<gene>
    <name evidence="7" type="ORF">LI82_01310</name>
</gene>
<feature type="transmembrane region" description="Helical" evidence="5">
    <location>
        <begin position="195"/>
        <end position="215"/>
    </location>
</feature>
<evidence type="ECO:0000256" key="1">
    <source>
        <dbReference type="ARBA" id="ARBA00004141"/>
    </source>
</evidence>
<proteinExistence type="predicted"/>
<evidence type="ECO:0000256" key="3">
    <source>
        <dbReference type="ARBA" id="ARBA00022989"/>
    </source>
</evidence>
<dbReference type="PANTHER" id="PTHR10846:SF8">
    <property type="entry name" value="INNER MEMBRANE PROTEIN YRBG"/>
    <property type="match status" value="1"/>
</dbReference>
<dbReference type="Pfam" id="PF01699">
    <property type="entry name" value="Na_Ca_ex"/>
    <property type="match status" value="2"/>
</dbReference>
<feature type="domain" description="Sodium/calcium exchanger membrane region" evidence="6">
    <location>
        <begin position="171"/>
        <end position="310"/>
    </location>
</feature>